<keyword evidence="2" id="KW-1185">Reference proteome</keyword>
<reference evidence="1 2" key="1">
    <citation type="submission" date="2021-04" db="EMBL/GenBank/DDBJ databases">
        <title>Nocardia tengchongensis.</title>
        <authorList>
            <person name="Zhuang k."/>
            <person name="Ran Y."/>
            <person name="Li W."/>
        </authorList>
    </citation>
    <scope>NUCLEOTIDE SEQUENCE [LARGE SCALE GENOMIC DNA]</scope>
    <source>
        <strain evidence="1 2">CFH S0057</strain>
    </source>
</reference>
<organism evidence="1 2">
    <name type="scientific">Nocardia tengchongensis</name>
    <dbReference type="NCBI Taxonomy" id="2055889"/>
    <lineage>
        <taxon>Bacteria</taxon>
        <taxon>Bacillati</taxon>
        <taxon>Actinomycetota</taxon>
        <taxon>Actinomycetes</taxon>
        <taxon>Mycobacteriales</taxon>
        <taxon>Nocardiaceae</taxon>
        <taxon>Nocardia</taxon>
    </lineage>
</organism>
<sequence length="96" mass="10557">MSPDSLRLFAQRPSVHDETILTAIITTAADHDLWSHALPLIDAALTTDTPDTVWQTLIHQRDRIPADLLTELAAHARALGQNQYGDQLQPLGTATH</sequence>
<accession>A0ABX8CHW9</accession>
<evidence type="ECO:0000313" key="1">
    <source>
        <dbReference type="EMBL" id="QVI19564.1"/>
    </source>
</evidence>
<dbReference type="EMBL" id="CP074371">
    <property type="protein sequence ID" value="QVI19564.1"/>
    <property type="molecule type" value="Genomic_DNA"/>
</dbReference>
<protein>
    <submittedName>
        <fullName evidence="1">Uncharacterized protein</fullName>
    </submittedName>
</protein>
<evidence type="ECO:0000313" key="2">
    <source>
        <dbReference type="Proteomes" id="UP000683310"/>
    </source>
</evidence>
<dbReference type="Proteomes" id="UP000683310">
    <property type="component" value="Chromosome"/>
</dbReference>
<gene>
    <name evidence="1" type="ORF">KHQ06_24720</name>
</gene>
<name>A0ABX8CHW9_9NOCA</name>
<proteinExistence type="predicted"/>